<evidence type="ECO:0000256" key="2">
    <source>
        <dbReference type="SAM" id="Phobius"/>
    </source>
</evidence>
<sequence length="309" mass="34264">MRTRRRLLNSFESRYQLIIRNVENFAEYISTPFSYATIIMVICTWFAVSFGLSLWLASTALAKWMNPIYIEAENQKKILSLASEVEDLEQKIVSQTKFITTLQNIIRGKSHTSDAALSPMPPAISKPTAEMPIEEKSIEESPVVETATAEAAETAVIKTESYMSPSTMHTMAASVQNMQNMAGLFFPPIHGSITDTFNKTSGHYGVDIVAKEKDPVKAIASGMVILTDWSVDTGWIIVIQHHNNLVSICKHCAFLFKKVGNLVKAGDVVALMGKSGELLSGPHLHFELWSEGVALNPEDFIKISRKNVQ</sequence>
<organism evidence="4 5">
    <name type="scientific">Candidatus Cardinium hertigii</name>
    <dbReference type="NCBI Taxonomy" id="247481"/>
    <lineage>
        <taxon>Bacteria</taxon>
        <taxon>Pseudomonadati</taxon>
        <taxon>Bacteroidota</taxon>
        <taxon>Cytophagia</taxon>
        <taxon>Cytophagales</taxon>
        <taxon>Amoebophilaceae</taxon>
        <taxon>Candidatus Cardinium</taxon>
    </lineage>
</organism>
<dbReference type="EMBL" id="RARA01000023">
    <property type="protein sequence ID" value="ROT47484.1"/>
    <property type="molecule type" value="Genomic_DNA"/>
</dbReference>
<dbReference type="InterPro" id="IPR050570">
    <property type="entry name" value="Cell_wall_metabolism_enzyme"/>
</dbReference>
<evidence type="ECO:0000256" key="1">
    <source>
        <dbReference type="ARBA" id="ARBA00022729"/>
    </source>
</evidence>
<dbReference type="PANTHER" id="PTHR21666">
    <property type="entry name" value="PEPTIDASE-RELATED"/>
    <property type="match status" value="1"/>
</dbReference>
<dbReference type="Gene3D" id="2.70.70.10">
    <property type="entry name" value="Glucose Permease (Domain IIA)"/>
    <property type="match status" value="1"/>
</dbReference>
<gene>
    <name evidence="4" type="ORF">EDM02_02410</name>
</gene>
<keyword evidence="2" id="KW-0472">Membrane</keyword>
<feature type="domain" description="M23ase beta-sheet core" evidence="3">
    <location>
        <begin position="202"/>
        <end position="297"/>
    </location>
</feature>
<dbReference type="AlphaFoldDB" id="A0A3N2QCH0"/>
<protein>
    <recommendedName>
        <fullName evidence="3">M23ase beta-sheet core domain-containing protein</fullName>
    </recommendedName>
</protein>
<evidence type="ECO:0000313" key="4">
    <source>
        <dbReference type="EMBL" id="ROT47484.1"/>
    </source>
</evidence>
<dbReference type="CDD" id="cd12797">
    <property type="entry name" value="M23_peptidase"/>
    <property type="match status" value="1"/>
</dbReference>
<keyword evidence="5" id="KW-1185">Reference proteome</keyword>
<dbReference type="Proteomes" id="UP000270927">
    <property type="component" value="Unassembled WGS sequence"/>
</dbReference>
<feature type="transmembrane region" description="Helical" evidence="2">
    <location>
        <begin position="33"/>
        <end position="57"/>
    </location>
</feature>
<dbReference type="GO" id="GO:0004222">
    <property type="term" value="F:metalloendopeptidase activity"/>
    <property type="evidence" value="ECO:0007669"/>
    <property type="project" value="TreeGrafter"/>
</dbReference>
<reference evidence="4 5" key="1">
    <citation type="submission" date="2018-09" db="EMBL/GenBank/DDBJ databases">
        <title>Comparative Genomics of Wolbachia-Cardinium Dual Endosymbiosis in a Plant-Parasitic Nematode.</title>
        <authorList>
            <person name="Brown A.M.V."/>
            <person name="Wasala S.K."/>
            <person name="Howe D.K."/>
            <person name="Peetz A.B."/>
            <person name="Zasada I.A."/>
            <person name="Denver D.R."/>
        </authorList>
    </citation>
    <scope>NUCLEOTIDE SEQUENCE [LARGE SCALE GENOMIC DNA]</scope>
    <source>
        <strain evidence="4 5">Pp_1</strain>
    </source>
</reference>
<evidence type="ECO:0000313" key="5">
    <source>
        <dbReference type="Proteomes" id="UP000270927"/>
    </source>
</evidence>
<dbReference type="PANTHER" id="PTHR21666:SF289">
    <property type="entry name" value="L-ALA--D-GLU ENDOPEPTIDASE"/>
    <property type="match status" value="1"/>
</dbReference>
<dbReference type="SUPFAM" id="SSF51261">
    <property type="entry name" value="Duplicated hybrid motif"/>
    <property type="match status" value="1"/>
</dbReference>
<name>A0A3N2QCH0_9BACT</name>
<comment type="caution">
    <text evidence="4">The sequence shown here is derived from an EMBL/GenBank/DDBJ whole genome shotgun (WGS) entry which is preliminary data.</text>
</comment>
<dbReference type="InterPro" id="IPR016047">
    <property type="entry name" value="M23ase_b-sheet_dom"/>
</dbReference>
<dbReference type="InterPro" id="IPR011055">
    <property type="entry name" value="Dup_hybrid_motif"/>
</dbReference>
<dbReference type="Pfam" id="PF01551">
    <property type="entry name" value="Peptidase_M23"/>
    <property type="match status" value="1"/>
</dbReference>
<keyword evidence="2" id="KW-1133">Transmembrane helix</keyword>
<dbReference type="OrthoDB" id="9814377at2"/>
<keyword evidence="1" id="KW-0732">Signal</keyword>
<accession>A0A3N2QCH0</accession>
<proteinExistence type="predicted"/>
<keyword evidence="2" id="KW-0812">Transmembrane</keyword>
<evidence type="ECO:0000259" key="3">
    <source>
        <dbReference type="Pfam" id="PF01551"/>
    </source>
</evidence>